<dbReference type="EMBL" id="KD208551">
    <property type="protein sequence ID" value="EMS52346.1"/>
    <property type="molecule type" value="Genomic_DNA"/>
</dbReference>
<feature type="compositionally biased region" description="Polar residues" evidence="1">
    <location>
        <begin position="416"/>
        <end position="428"/>
    </location>
</feature>
<reference evidence="2" key="1">
    <citation type="journal article" date="2013" name="Nature">
        <title>Draft genome of the wheat A-genome progenitor Triticum urartu.</title>
        <authorList>
            <person name="Ling H.Q."/>
            <person name="Zhao S."/>
            <person name="Liu D."/>
            <person name="Wang J."/>
            <person name="Sun H."/>
            <person name="Zhang C."/>
            <person name="Fan H."/>
            <person name="Li D."/>
            <person name="Dong L."/>
            <person name="Tao Y."/>
            <person name="Gao C."/>
            <person name="Wu H."/>
            <person name="Li Y."/>
            <person name="Cui Y."/>
            <person name="Guo X."/>
            <person name="Zheng S."/>
            <person name="Wang B."/>
            <person name="Yu K."/>
            <person name="Liang Q."/>
            <person name="Yang W."/>
            <person name="Lou X."/>
            <person name="Chen J."/>
            <person name="Feng M."/>
            <person name="Jian J."/>
            <person name="Zhang X."/>
            <person name="Luo G."/>
            <person name="Jiang Y."/>
            <person name="Liu J."/>
            <person name="Wang Z."/>
            <person name="Sha Y."/>
            <person name="Zhang B."/>
            <person name="Wu H."/>
            <person name="Tang D."/>
            <person name="Shen Q."/>
            <person name="Xue P."/>
            <person name="Zou S."/>
            <person name="Wang X."/>
            <person name="Liu X."/>
            <person name="Wang F."/>
            <person name="Yang Y."/>
            <person name="An X."/>
            <person name="Dong Z."/>
            <person name="Zhang K."/>
            <person name="Zhang X."/>
            <person name="Luo M.C."/>
            <person name="Dvorak J."/>
            <person name="Tong Y."/>
            <person name="Wang J."/>
            <person name="Yang H."/>
            <person name="Li Z."/>
            <person name="Wang D."/>
            <person name="Zhang A."/>
            <person name="Wang J."/>
        </authorList>
    </citation>
    <scope>NUCLEOTIDE SEQUENCE</scope>
</reference>
<dbReference type="Pfam" id="PF04827">
    <property type="entry name" value="Plant_tran"/>
    <property type="match status" value="1"/>
</dbReference>
<feature type="compositionally biased region" description="Basic and acidic residues" evidence="1">
    <location>
        <begin position="319"/>
        <end position="331"/>
    </location>
</feature>
<evidence type="ECO:0000256" key="1">
    <source>
        <dbReference type="SAM" id="MobiDB-lite"/>
    </source>
</evidence>
<dbReference type="Pfam" id="PF00855">
    <property type="entry name" value="PWWP"/>
    <property type="match status" value="1"/>
</dbReference>
<dbReference type="STRING" id="4572.M7YYS5"/>
<protein>
    <submittedName>
        <fullName evidence="2">Uncharacterized protein</fullName>
    </submittedName>
</protein>
<accession>M7YYS5</accession>
<dbReference type="InterPro" id="IPR000313">
    <property type="entry name" value="PWWP_dom"/>
</dbReference>
<feature type="region of interest" description="Disordered" evidence="1">
    <location>
        <begin position="299"/>
        <end position="450"/>
    </location>
</feature>
<dbReference type="Gene3D" id="2.30.30.140">
    <property type="match status" value="1"/>
</dbReference>
<organism evidence="2">
    <name type="scientific">Triticum urartu</name>
    <name type="common">Red wild einkorn</name>
    <name type="synonym">Crithodium urartu</name>
    <dbReference type="NCBI Taxonomy" id="4572"/>
    <lineage>
        <taxon>Eukaryota</taxon>
        <taxon>Viridiplantae</taxon>
        <taxon>Streptophyta</taxon>
        <taxon>Embryophyta</taxon>
        <taxon>Tracheophyta</taxon>
        <taxon>Spermatophyta</taxon>
        <taxon>Magnoliopsida</taxon>
        <taxon>Liliopsida</taxon>
        <taxon>Poales</taxon>
        <taxon>Poaceae</taxon>
        <taxon>BOP clade</taxon>
        <taxon>Pooideae</taxon>
        <taxon>Triticodae</taxon>
        <taxon>Triticeae</taxon>
        <taxon>Triticinae</taxon>
        <taxon>Triticum</taxon>
    </lineage>
</organism>
<dbReference type="PANTHER" id="PTHR42851:SF13">
    <property type="entry name" value="OS08G0477800 PROTEIN"/>
    <property type="match status" value="1"/>
</dbReference>
<gene>
    <name evidence="2" type="ORF">TRIUR3_14988</name>
</gene>
<proteinExistence type="predicted"/>
<dbReference type="InterPro" id="IPR053063">
    <property type="entry name" value="PWWP_domain_containing_PDP"/>
</dbReference>
<dbReference type="eggNOG" id="ENOG502S57X">
    <property type="taxonomic scope" value="Eukaryota"/>
</dbReference>
<dbReference type="SUPFAM" id="SSF63748">
    <property type="entry name" value="Tudor/PWWP/MBT"/>
    <property type="match status" value="1"/>
</dbReference>
<sequence>MGSNMLIIDQSPAIRIERSKTAAQCIGCRGRKSHLLPCKTMDSGGSSDEEYGQRSLCPGDIVRENRRHATTLSTPRLQTWGYRLIDCMYPQRVAFVKTISELKATNKVTLQKMQEAVRKDVKRAFGVFQTRWKIISWSYNDTTFHVYDAHAWICINLSELVIMVRKSAEKSYGRMAACTSSPEPSENNPRQNFRLGDITWVKHDGSSWWPAQVIDEACASSKAKKKTSHDALVRLYGTCLDLYVDPWKSNMEFEMNVPIARLTHICFRIVQFLKKENKTAMEAFHEVLQKELSHFKSASDDEEEAVNIKAKTSTKKVRKQEALEQDQEVRSNAKGGGAAQKGKKQKGVRQASALDKALSIDSAEGLRDKTPKQASAVRDKKSGKKASSGTSVAKKEGSSKRSGRTNLKEYSDAAEDSTSQLHVSSASENAAEAGDMTSVNRSQHKTGLTVEGTHRKIKAMVRDILLGDVIDKQLAAEMAYVDEVIFGICEATEAKATAATTTETEGGLSTKRAASGLEADSSRAAKKKPRKGKAAKPETKDPNSSPLWCLPDLPTSLLVPISVLVYGRFGPDIAAAHDLL</sequence>
<dbReference type="AlphaFoldDB" id="M7YYS5"/>
<feature type="region of interest" description="Disordered" evidence="1">
    <location>
        <begin position="498"/>
        <end position="547"/>
    </location>
</feature>
<dbReference type="CDD" id="cd05162">
    <property type="entry name" value="PWWP"/>
    <property type="match status" value="1"/>
</dbReference>
<dbReference type="PROSITE" id="PS50812">
    <property type="entry name" value="PWWP"/>
    <property type="match status" value="1"/>
</dbReference>
<feature type="compositionally biased region" description="Basic residues" evidence="1">
    <location>
        <begin position="524"/>
        <end position="534"/>
    </location>
</feature>
<dbReference type="InterPro" id="IPR006912">
    <property type="entry name" value="Harbinger_derived_prot"/>
</dbReference>
<dbReference type="PANTHER" id="PTHR42851">
    <property type="entry name" value="ALDOLASE-RELATED"/>
    <property type="match status" value="1"/>
</dbReference>
<evidence type="ECO:0000313" key="2">
    <source>
        <dbReference type="EMBL" id="EMS52346.1"/>
    </source>
</evidence>
<name>M7YYS5_TRIUA</name>